<dbReference type="GO" id="GO:0004553">
    <property type="term" value="F:hydrolase activity, hydrolyzing O-glycosyl compounds"/>
    <property type="evidence" value="ECO:0007669"/>
    <property type="project" value="InterPro"/>
</dbReference>
<feature type="transmembrane region" description="Helical" evidence="6">
    <location>
        <begin position="490"/>
        <end position="511"/>
    </location>
</feature>
<sequence>MGDNQVRFRVRQNNIVNVRSRLHSPLFRNSRSTTSTTSSTIDEEDDPLVRETPLFRRKQAFFGNDFDEIINRKERDLSAKSDITPSDDGSTPEEPRAVARSTTGSTVVCEDNMNLESDSDTQTSVNGNDALWDTQPLTAENLGKVLSMEPPRTHSAQPSIISHAHSTSSCTSDSLVRMKMRKQEIEIASLVQKVQAQLRTMEDVIRELQNEHAIKNQMLKRQVAVTERVQDERNELKREVEEAKQLLENYSDEHHPAEISHLNSSLQSFINQTEQTQYLMMDQLKTISSTKSSTPRRRMSVDAQKIEDSVRSAMNDFVQVQKNVMKAVESSQIKPESPVAKPPVKERSLPAPAIKQVNTSNPWKSAFISLIIVWILTIAMGIGYRVFNTPPLATEVKSIQIHLESMISPAIDSMSSISNVKATEPSLSKIKPSELTIRSLVPMRAHKQTSEDPSGAERYSTELIGSCPVLSEENPMLEDSTEFKPTLRHAWPILPGGALFALWCYIVSILVQDNYVDQTMSAETYKVNNILGEQCPAVNHEIPWRELHRKVNNCKRHEYYDPVHNDCSPCPATTPNDRVFAVFWETQKDCARLVQEVSTKYVTHVYWAFATVNPDGSVSQSLQYWDDQAVLNCMAELRMRCIKQMVSIGGADSRNSFYALKDDKGMELFTSTALSVVKKFDFDGIDMDDETGNQPQANFKWADNQAPVVLKYLTNLRKGMDAMQKPDEPRYLLTWDEFPTSLDGSEYGYAGCSLVSDGGWFRCYDKRFTPLLDWVNIMYYNIASMEGYAAMMNRRIPQNWVPAIGADKIILGACSSLGCVEPVPPEGQAYRNAYNGSVLYKGTMLWSATNDILFDDGQTMKTMGEAGNYGVRMPFRPLDL</sequence>
<keyword evidence="6" id="KW-0472">Membrane</keyword>
<dbReference type="Pfam" id="PF00704">
    <property type="entry name" value="Glyco_hydro_18"/>
    <property type="match status" value="1"/>
</dbReference>
<dbReference type="EMBL" id="JNBS01000868">
    <property type="protein sequence ID" value="OQS03505.1"/>
    <property type="molecule type" value="Genomic_DNA"/>
</dbReference>
<evidence type="ECO:0000256" key="1">
    <source>
        <dbReference type="ARBA" id="ARBA00022801"/>
    </source>
</evidence>
<dbReference type="AlphaFoldDB" id="A0A1V9ZZQ3"/>
<dbReference type="InterPro" id="IPR001223">
    <property type="entry name" value="Glyco_hydro18_cat"/>
</dbReference>
<evidence type="ECO:0000256" key="6">
    <source>
        <dbReference type="SAM" id="Phobius"/>
    </source>
</evidence>
<dbReference type="SUPFAM" id="SSF51445">
    <property type="entry name" value="(Trans)glycosidases"/>
    <property type="match status" value="1"/>
</dbReference>
<feature type="coiled-coil region" evidence="4">
    <location>
        <begin position="191"/>
        <end position="253"/>
    </location>
</feature>
<dbReference type="PROSITE" id="PS51910">
    <property type="entry name" value="GH18_2"/>
    <property type="match status" value="1"/>
</dbReference>
<dbReference type="InterPro" id="IPR001579">
    <property type="entry name" value="Glyco_hydro_18_chit_AS"/>
</dbReference>
<gene>
    <name evidence="8" type="ORF">THRCLA_04190</name>
</gene>
<evidence type="ECO:0000256" key="5">
    <source>
        <dbReference type="SAM" id="MobiDB-lite"/>
    </source>
</evidence>
<evidence type="ECO:0000256" key="4">
    <source>
        <dbReference type="SAM" id="Coils"/>
    </source>
</evidence>
<dbReference type="STRING" id="74557.A0A1V9ZZQ3"/>
<dbReference type="GO" id="GO:0008061">
    <property type="term" value="F:chitin binding"/>
    <property type="evidence" value="ECO:0007669"/>
    <property type="project" value="InterPro"/>
</dbReference>
<dbReference type="PROSITE" id="PS01095">
    <property type="entry name" value="GH18_1"/>
    <property type="match status" value="1"/>
</dbReference>
<keyword evidence="1 3" id="KW-0378">Hydrolase</keyword>
<evidence type="ECO:0000256" key="2">
    <source>
        <dbReference type="ARBA" id="ARBA00023295"/>
    </source>
</evidence>
<keyword evidence="6" id="KW-0812">Transmembrane</keyword>
<dbReference type="OrthoDB" id="76388at2759"/>
<feature type="domain" description="GH18" evidence="7">
    <location>
        <begin position="578"/>
        <end position="880"/>
    </location>
</feature>
<keyword evidence="4" id="KW-0175">Coiled coil</keyword>
<dbReference type="Gene3D" id="3.20.20.80">
    <property type="entry name" value="Glycosidases"/>
    <property type="match status" value="1"/>
</dbReference>
<dbReference type="InterPro" id="IPR017853">
    <property type="entry name" value="GH"/>
</dbReference>
<name>A0A1V9ZZQ3_9STRA</name>
<dbReference type="InterPro" id="IPR011583">
    <property type="entry name" value="Chitinase_II/V-like_cat"/>
</dbReference>
<protein>
    <recommendedName>
        <fullName evidence="7">GH18 domain-containing protein</fullName>
    </recommendedName>
</protein>
<dbReference type="GO" id="GO:0005975">
    <property type="term" value="P:carbohydrate metabolic process"/>
    <property type="evidence" value="ECO:0007669"/>
    <property type="project" value="InterPro"/>
</dbReference>
<evidence type="ECO:0000313" key="9">
    <source>
        <dbReference type="Proteomes" id="UP000243217"/>
    </source>
</evidence>
<evidence type="ECO:0000259" key="7">
    <source>
        <dbReference type="PROSITE" id="PS51910"/>
    </source>
</evidence>
<dbReference type="Proteomes" id="UP000243217">
    <property type="component" value="Unassembled WGS sequence"/>
</dbReference>
<reference evidence="8 9" key="1">
    <citation type="journal article" date="2014" name="Genome Biol. Evol.">
        <title>The secreted proteins of Achlya hypogyna and Thraustotheca clavata identify the ancestral oomycete secretome and reveal gene acquisitions by horizontal gene transfer.</title>
        <authorList>
            <person name="Misner I."/>
            <person name="Blouin N."/>
            <person name="Leonard G."/>
            <person name="Richards T.A."/>
            <person name="Lane C.E."/>
        </authorList>
    </citation>
    <scope>NUCLEOTIDE SEQUENCE [LARGE SCALE GENOMIC DNA]</scope>
    <source>
        <strain evidence="8 9">ATCC 34112</strain>
    </source>
</reference>
<dbReference type="SMART" id="SM00636">
    <property type="entry name" value="Glyco_18"/>
    <property type="match status" value="1"/>
</dbReference>
<evidence type="ECO:0000256" key="3">
    <source>
        <dbReference type="RuleBase" id="RU000489"/>
    </source>
</evidence>
<proteinExistence type="predicted"/>
<organism evidence="8 9">
    <name type="scientific">Thraustotheca clavata</name>
    <dbReference type="NCBI Taxonomy" id="74557"/>
    <lineage>
        <taxon>Eukaryota</taxon>
        <taxon>Sar</taxon>
        <taxon>Stramenopiles</taxon>
        <taxon>Oomycota</taxon>
        <taxon>Saprolegniomycetes</taxon>
        <taxon>Saprolegniales</taxon>
        <taxon>Achlyaceae</taxon>
        <taxon>Thraustotheca</taxon>
    </lineage>
</organism>
<evidence type="ECO:0000313" key="8">
    <source>
        <dbReference type="EMBL" id="OQS03505.1"/>
    </source>
</evidence>
<comment type="caution">
    <text evidence="8">The sequence shown here is derived from an EMBL/GenBank/DDBJ whole genome shotgun (WGS) entry which is preliminary data.</text>
</comment>
<keyword evidence="2 3" id="KW-0326">Glycosidase</keyword>
<keyword evidence="6" id="KW-1133">Transmembrane helix</keyword>
<feature type="region of interest" description="Disordered" evidence="5">
    <location>
        <begin position="77"/>
        <end position="105"/>
    </location>
</feature>
<keyword evidence="9" id="KW-1185">Reference proteome</keyword>
<accession>A0A1V9ZZQ3</accession>
<feature type="transmembrane region" description="Helical" evidence="6">
    <location>
        <begin position="366"/>
        <end position="387"/>
    </location>
</feature>